<dbReference type="PANTHER" id="PTHR19331:SF487">
    <property type="entry name" value="SOLUBLE SCAVENGER RECEPTOR CYSTEINE-RICH DOMAIN-CONTAINING PROTEIN SSC5D"/>
    <property type="match status" value="1"/>
</dbReference>
<keyword evidence="7" id="KW-1185">Reference proteome</keyword>
<evidence type="ECO:0000313" key="7">
    <source>
        <dbReference type="Proteomes" id="UP001166052"/>
    </source>
</evidence>
<dbReference type="SMART" id="SM00202">
    <property type="entry name" value="SR"/>
    <property type="match status" value="1"/>
</dbReference>
<reference evidence="6" key="1">
    <citation type="journal article" date="2021" name="Cell">
        <title>Tracing the genetic footprints of vertebrate landing in non-teleost ray-finned fishes.</title>
        <authorList>
            <person name="Bi X."/>
            <person name="Wang K."/>
            <person name="Yang L."/>
            <person name="Pan H."/>
            <person name="Jiang H."/>
            <person name="Wei Q."/>
            <person name="Fang M."/>
            <person name="Yu H."/>
            <person name="Zhu C."/>
            <person name="Cai Y."/>
            <person name="He Y."/>
            <person name="Gan X."/>
            <person name="Zeng H."/>
            <person name="Yu D."/>
            <person name="Zhu Y."/>
            <person name="Jiang H."/>
            <person name="Qiu Q."/>
            <person name="Yang H."/>
            <person name="Zhang Y.E."/>
            <person name="Wang W."/>
            <person name="Zhu M."/>
            <person name="He S."/>
            <person name="Zhang G."/>
        </authorList>
    </citation>
    <scope>NUCLEOTIDE SEQUENCE</scope>
    <source>
        <strain evidence="6">Bchr_001</strain>
    </source>
</reference>
<keyword evidence="2" id="KW-0677">Repeat</keyword>
<evidence type="ECO:0000256" key="3">
    <source>
        <dbReference type="ARBA" id="ARBA00023157"/>
    </source>
</evidence>
<dbReference type="SUPFAM" id="SSF56487">
    <property type="entry name" value="SRCR-like"/>
    <property type="match status" value="1"/>
</dbReference>
<dbReference type="InterPro" id="IPR001190">
    <property type="entry name" value="SRCR"/>
</dbReference>
<feature type="non-terminal residue" evidence="6">
    <location>
        <position position="103"/>
    </location>
</feature>
<dbReference type="Pfam" id="PF00530">
    <property type="entry name" value="SRCR"/>
    <property type="match status" value="1"/>
</dbReference>
<dbReference type="PROSITE" id="PS00420">
    <property type="entry name" value="SRCR_1"/>
    <property type="match status" value="1"/>
</dbReference>
<protein>
    <submittedName>
        <fullName evidence="6">C163A protein</fullName>
    </submittedName>
</protein>
<feature type="non-terminal residue" evidence="6">
    <location>
        <position position="1"/>
    </location>
</feature>
<proteinExistence type="predicted"/>
<evidence type="ECO:0000256" key="2">
    <source>
        <dbReference type="ARBA" id="ARBA00022737"/>
    </source>
</evidence>
<accession>A0ABS2Z4Y8</accession>
<comment type="caution">
    <text evidence="6">The sequence shown here is derived from an EMBL/GenBank/DDBJ whole genome shotgun (WGS) entry which is preliminary data.</text>
</comment>
<evidence type="ECO:0000313" key="6">
    <source>
        <dbReference type="EMBL" id="MBN3293524.1"/>
    </source>
</evidence>
<dbReference type="Gene3D" id="3.10.250.10">
    <property type="entry name" value="SRCR-like domain"/>
    <property type="match status" value="1"/>
</dbReference>
<keyword evidence="3 4" id="KW-1015">Disulfide bond</keyword>
<keyword evidence="1" id="KW-0732">Signal</keyword>
<feature type="disulfide bond" evidence="4">
    <location>
        <begin position="70"/>
        <end position="80"/>
    </location>
</feature>
<dbReference type="PROSITE" id="PS50287">
    <property type="entry name" value="SRCR_2"/>
    <property type="match status" value="1"/>
</dbReference>
<evidence type="ECO:0000256" key="1">
    <source>
        <dbReference type="ARBA" id="ARBA00022729"/>
    </source>
</evidence>
<dbReference type="InterPro" id="IPR036772">
    <property type="entry name" value="SRCR-like_dom_sf"/>
</dbReference>
<gene>
    <name evidence="6" type="primary">Cd163_7</name>
    <name evidence="6" type="ORF">GTO92_0017833</name>
</gene>
<evidence type="ECO:0000256" key="4">
    <source>
        <dbReference type="PROSITE-ProRule" id="PRU00196"/>
    </source>
</evidence>
<organism evidence="6 7">
    <name type="scientific">Polypterus senegalus</name>
    <name type="common">Senegal bichir</name>
    <dbReference type="NCBI Taxonomy" id="55291"/>
    <lineage>
        <taxon>Eukaryota</taxon>
        <taxon>Metazoa</taxon>
        <taxon>Chordata</taxon>
        <taxon>Craniata</taxon>
        <taxon>Vertebrata</taxon>
        <taxon>Euteleostomi</taxon>
        <taxon>Actinopterygii</taxon>
        <taxon>Polypteriformes</taxon>
        <taxon>Polypteridae</taxon>
        <taxon>Polypterus</taxon>
    </lineage>
</organism>
<sequence>MRLVNGGGSCEGRVEMLRNGQWGTVCDDRWDMADAAVVCRQLGCGEALSAPGNARFGPGTGEIWADYVNCKGQESALANCESTGNPSACYHDEDAGVVCSGRN</sequence>
<dbReference type="PANTHER" id="PTHR19331">
    <property type="entry name" value="SCAVENGER RECEPTOR DOMAIN-CONTAINING"/>
    <property type="match status" value="1"/>
</dbReference>
<evidence type="ECO:0000259" key="5">
    <source>
        <dbReference type="PROSITE" id="PS50287"/>
    </source>
</evidence>
<dbReference type="PRINTS" id="PR00258">
    <property type="entry name" value="SPERACTRCPTR"/>
</dbReference>
<name>A0ABS2Z4Y8_POLSE</name>
<dbReference type="Proteomes" id="UP001166052">
    <property type="component" value="Unassembled WGS sequence"/>
</dbReference>
<comment type="caution">
    <text evidence="4">Lacks conserved residue(s) required for the propagation of feature annotation.</text>
</comment>
<dbReference type="EMBL" id="JAAWVN010022106">
    <property type="protein sequence ID" value="MBN3293524.1"/>
    <property type="molecule type" value="Genomic_DNA"/>
</dbReference>
<feature type="domain" description="SRCR" evidence="5">
    <location>
        <begin position="1"/>
        <end position="100"/>
    </location>
</feature>